<name>A0A385EBX5_9CAUD</name>
<sequence>MTVAHDLARARRLIEVHGWAQARPAAERNPTAAPDGTMAYCTTTAIHESCKFEGRSDDPRFVVGYSNRVRDCFAAVLDIVKPERDHLFERSNPMMIWAWNDAPERTADEVMETLHKAAVTMADKLGLGDDD</sequence>
<dbReference type="EMBL" id="MH588544">
    <property type="protein sequence ID" value="AXQ68495.1"/>
    <property type="molecule type" value="Genomic_DNA"/>
</dbReference>
<dbReference type="Proteomes" id="UP000258997">
    <property type="component" value="Segment"/>
</dbReference>
<organism evidence="1 2">
    <name type="scientific">Caulobacter phage CcrBL10</name>
    <dbReference type="NCBI Taxonomy" id="2283269"/>
    <lineage>
        <taxon>Viruses</taxon>
        <taxon>Duplodnaviria</taxon>
        <taxon>Heunggongvirae</taxon>
        <taxon>Uroviricota</taxon>
        <taxon>Caudoviricetes</taxon>
        <taxon>Jeanschmidtviridae</taxon>
        <taxon>Poindextervirus</taxon>
        <taxon>Poindextervirus BL10</taxon>
    </lineage>
</organism>
<gene>
    <name evidence="1" type="ORF">CcrBL10_gp291</name>
</gene>
<evidence type="ECO:0000313" key="1">
    <source>
        <dbReference type="EMBL" id="AXQ68495.1"/>
    </source>
</evidence>
<reference evidence="1 2" key="1">
    <citation type="submission" date="2018-07" db="EMBL/GenBank/DDBJ databases">
        <title>Giant CbK-like Caulobacter bacteriophages have genetically divergent genomes.</title>
        <authorList>
            <person name="Wilson K.M."/>
            <person name="Ely B."/>
        </authorList>
    </citation>
    <scope>NUCLEOTIDE SEQUENCE [LARGE SCALE GENOMIC DNA]</scope>
</reference>
<evidence type="ECO:0000313" key="2">
    <source>
        <dbReference type="Proteomes" id="UP000258997"/>
    </source>
</evidence>
<keyword evidence="2" id="KW-1185">Reference proteome</keyword>
<proteinExistence type="predicted"/>
<protein>
    <submittedName>
        <fullName evidence="1">Uncharacterized protein</fullName>
    </submittedName>
</protein>
<dbReference type="InterPro" id="IPR045677">
    <property type="entry name" value="DUF6197"/>
</dbReference>
<dbReference type="Pfam" id="PF19698">
    <property type="entry name" value="DUF6197"/>
    <property type="match status" value="1"/>
</dbReference>
<accession>A0A385EBX5</accession>